<evidence type="ECO:0000256" key="13">
    <source>
        <dbReference type="ARBA" id="ARBA00023237"/>
    </source>
</evidence>
<gene>
    <name evidence="18" type="ORF">L0Y14_09810</name>
</gene>
<evidence type="ECO:0000259" key="16">
    <source>
        <dbReference type="Pfam" id="PF02563"/>
    </source>
</evidence>
<keyword evidence="12" id="KW-0564">Palmitate</keyword>
<dbReference type="PANTHER" id="PTHR33619">
    <property type="entry name" value="POLYSACCHARIDE EXPORT PROTEIN GFCE-RELATED"/>
    <property type="match status" value="1"/>
</dbReference>
<comment type="subcellular location">
    <subcellularLocation>
        <location evidence="1">Cell outer membrane</location>
        <topology evidence="1">Multi-pass membrane protein</topology>
    </subcellularLocation>
</comment>
<keyword evidence="5" id="KW-0762">Sugar transport</keyword>
<dbReference type="InterPro" id="IPR017477">
    <property type="entry name" value="PEP-CTERM_polysacc_export"/>
</dbReference>
<dbReference type="RefSeq" id="WP_005960122.1">
    <property type="nucleotide sequence ID" value="NZ_CP090569.1"/>
</dbReference>
<dbReference type="Pfam" id="PF02563">
    <property type="entry name" value="Poly_export"/>
    <property type="match status" value="1"/>
</dbReference>
<dbReference type="PROSITE" id="PS51257">
    <property type="entry name" value="PROKAR_LIPOPROTEIN"/>
    <property type="match status" value="1"/>
</dbReference>
<evidence type="ECO:0000313" key="19">
    <source>
        <dbReference type="Proteomes" id="UP001056649"/>
    </source>
</evidence>
<evidence type="ECO:0000256" key="6">
    <source>
        <dbReference type="ARBA" id="ARBA00022692"/>
    </source>
</evidence>
<dbReference type="Gene3D" id="3.30.1950.10">
    <property type="entry name" value="wza like domain"/>
    <property type="match status" value="1"/>
</dbReference>
<dbReference type="Proteomes" id="UP001056649">
    <property type="component" value="Chromosome"/>
</dbReference>
<dbReference type="Gene3D" id="3.10.560.10">
    <property type="entry name" value="Outer membrane lipoprotein wza domain like"/>
    <property type="match status" value="1"/>
</dbReference>
<evidence type="ECO:0000256" key="14">
    <source>
        <dbReference type="ARBA" id="ARBA00023288"/>
    </source>
</evidence>
<organism evidence="18 19">
    <name type="scientific">Candidatus Endoriftia persephonae</name>
    <dbReference type="NCBI Taxonomy" id="393765"/>
    <lineage>
        <taxon>Bacteria</taxon>
        <taxon>Pseudomonadati</taxon>
        <taxon>Pseudomonadota</taxon>
        <taxon>Gammaproteobacteria</taxon>
        <taxon>Chromatiales</taxon>
        <taxon>Sedimenticolaceae</taxon>
        <taxon>Candidatus Endoriftia</taxon>
    </lineage>
</organism>
<evidence type="ECO:0000256" key="3">
    <source>
        <dbReference type="ARBA" id="ARBA00022448"/>
    </source>
</evidence>
<dbReference type="PANTHER" id="PTHR33619:SF3">
    <property type="entry name" value="POLYSACCHARIDE EXPORT PROTEIN GFCE-RELATED"/>
    <property type="match status" value="1"/>
</dbReference>
<dbReference type="GO" id="GO:0009279">
    <property type="term" value="C:cell outer membrane"/>
    <property type="evidence" value="ECO:0007669"/>
    <property type="project" value="UniProtKB-SubCell"/>
</dbReference>
<evidence type="ECO:0000259" key="17">
    <source>
        <dbReference type="Pfam" id="PF22461"/>
    </source>
</evidence>
<proteinExistence type="inferred from homology"/>
<evidence type="ECO:0000256" key="10">
    <source>
        <dbReference type="ARBA" id="ARBA00023114"/>
    </source>
</evidence>
<evidence type="ECO:0000256" key="12">
    <source>
        <dbReference type="ARBA" id="ARBA00023139"/>
    </source>
</evidence>
<feature type="chain" id="PRO_5039948957" evidence="15">
    <location>
        <begin position="32"/>
        <end position="217"/>
    </location>
</feature>
<evidence type="ECO:0000256" key="5">
    <source>
        <dbReference type="ARBA" id="ARBA00022597"/>
    </source>
</evidence>
<evidence type="ECO:0000256" key="9">
    <source>
        <dbReference type="ARBA" id="ARBA00023065"/>
    </source>
</evidence>
<evidence type="ECO:0000256" key="15">
    <source>
        <dbReference type="SAM" id="SignalP"/>
    </source>
</evidence>
<keyword evidence="14" id="KW-0449">Lipoprotein</keyword>
<accession>A0A9J6ZUH2</accession>
<name>A0A9J6ZUH2_9GAMM</name>
<keyword evidence="7 15" id="KW-0732">Signal</keyword>
<dbReference type="EMBL" id="CP090569">
    <property type="protein sequence ID" value="USF86436.1"/>
    <property type="molecule type" value="Genomic_DNA"/>
</dbReference>
<feature type="signal peptide" evidence="15">
    <location>
        <begin position="1"/>
        <end position="31"/>
    </location>
</feature>
<keyword evidence="6" id="KW-0812">Transmembrane</keyword>
<keyword evidence="8" id="KW-0625">Polysaccharide transport</keyword>
<evidence type="ECO:0000256" key="2">
    <source>
        <dbReference type="ARBA" id="ARBA00009450"/>
    </source>
</evidence>
<dbReference type="GO" id="GO:0015159">
    <property type="term" value="F:polysaccharide transmembrane transporter activity"/>
    <property type="evidence" value="ECO:0007669"/>
    <property type="project" value="InterPro"/>
</dbReference>
<evidence type="ECO:0000256" key="1">
    <source>
        <dbReference type="ARBA" id="ARBA00004571"/>
    </source>
</evidence>
<evidence type="ECO:0000256" key="8">
    <source>
        <dbReference type="ARBA" id="ARBA00023047"/>
    </source>
</evidence>
<dbReference type="NCBIfam" id="TIGR03027">
    <property type="entry name" value="pepcterm_export"/>
    <property type="match status" value="1"/>
</dbReference>
<keyword evidence="19" id="KW-1185">Reference proteome</keyword>
<evidence type="ECO:0000256" key="4">
    <source>
        <dbReference type="ARBA" id="ARBA00022452"/>
    </source>
</evidence>
<dbReference type="InterPro" id="IPR003715">
    <property type="entry name" value="Poly_export_N"/>
</dbReference>
<keyword evidence="10" id="KW-0626">Porin</keyword>
<dbReference type="GO" id="GO:0006811">
    <property type="term" value="P:monoatomic ion transport"/>
    <property type="evidence" value="ECO:0007669"/>
    <property type="project" value="UniProtKB-KW"/>
</dbReference>
<protein>
    <submittedName>
        <fullName evidence="18">Polysaccharide export protein</fullName>
    </submittedName>
</protein>
<keyword evidence="11" id="KW-0472">Membrane</keyword>
<feature type="domain" description="SLBB" evidence="17">
    <location>
        <begin position="133"/>
        <end position="212"/>
    </location>
</feature>
<reference evidence="18" key="1">
    <citation type="journal article" date="2022" name="Mol. Ecol. Resour.">
        <title>The complete and closed genome of the facultative generalist Candidatus Endoriftia persephone from deep-sea hydrothermal vents.</title>
        <authorList>
            <person name="de Oliveira A.L."/>
            <person name="Srivastava A."/>
            <person name="Espada-Hinojosa S."/>
            <person name="Bright M."/>
        </authorList>
    </citation>
    <scope>NUCLEOTIDE SEQUENCE</scope>
    <source>
        <strain evidence="18">Tica-EPR-9o50.N</strain>
    </source>
</reference>
<keyword evidence="13" id="KW-0998">Cell outer membrane</keyword>
<dbReference type="Pfam" id="PF22461">
    <property type="entry name" value="SLBB_2"/>
    <property type="match status" value="1"/>
</dbReference>
<dbReference type="KEGG" id="eps:L0Y14_09810"/>
<evidence type="ECO:0000256" key="11">
    <source>
        <dbReference type="ARBA" id="ARBA00023136"/>
    </source>
</evidence>
<keyword evidence="9" id="KW-0406">Ion transport</keyword>
<evidence type="ECO:0000256" key="7">
    <source>
        <dbReference type="ARBA" id="ARBA00022729"/>
    </source>
</evidence>
<comment type="similarity">
    <text evidence="2">Belongs to the BexD/CtrA/VexA family.</text>
</comment>
<dbReference type="GO" id="GO:0046930">
    <property type="term" value="C:pore complex"/>
    <property type="evidence" value="ECO:0007669"/>
    <property type="project" value="UniProtKB-KW"/>
</dbReference>
<feature type="domain" description="Polysaccharide export protein N-terminal" evidence="16">
    <location>
        <begin position="49"/>
        <end position="123"/>
    </location>
</feature>
<evidence type="ECO:0000313" key="18">
    <source>
        <dbReference type="EMBL" id="USF86436.1"/>
    </source>
</evidence>
<dbReference type="AlphaFoldDB" id="A0A9J6ZUH2"/>
<dbReference type="InterPro" id="IPR054765">
    <property type="entry name" value="SLBB_dom"/>
</dbReference>
<dbReference type="GO" id="GO:0015288">
    <property type="term" value="F:porin activity"/>
    <property type="evidence" value="ECO:0007669"/>
    <property type="project" value="UniProtKB-KW"/>
</dbReference>
<keyword evidence="4" id="KW-1134">Transmembrane beta strand</keyword>
<sequence>MKKSYQYTKNVLSMVLVSVLAAIVLAGCASAGGTVQKEAPVSITRVGAEAPKYLIGPGDSLKVFVWGDPELSSEVIVRPDGLITTPLVEDMQASGKTPTELARNLEGNLSKFIKNPKVTVTVTNFVGQYTEQIRVVGQAAQPQSLPYREHMSLLDVVIAVGGLTEFAAGNKASIVRRINGKTEQFQVRLDDLVRDGDISANVEMLPGDVLIIPETWF</sequence>
<keyword evidence="3" id="KW-0813">Transport</keyword>
<dbReference type="InterPro" id="IPR049712">
    <property type="entry name" value="Poly_export"/>
</dbReference>